<organism evidence="4 5">
    <name type="scientific">Polarella glacialis</name>
    <name type="common">Dinoflagellate</name>
    <dbReference type="NCBI Taxonomy" id="89957"/>
    <lineage>
        <taxon>Eukaryota</taxon>
        <taxon>Sar</taxon>
        <taxon>Alveolata</taxon>
        <taxon>Dinophyceae</taxon>
        <taxon>Suessiales</taxon>
        <taxon>Suessiaceae</taxon>
        <taxon>Polarella</taxon>
    </lineage>
</organism>
<feature type="compositionally biased region" description="Low complexity" evidence="1">
    <location>
        <begin position="651"/>
        <end position="672"/>
    </location>
</feature>
<sequence length="705" mass="74963">MTVFIGVPALLGAIFAIGVCGHRPALPSKWVASCDSDFGSSKTAMVLSDASISWSFKHYLDCSNRAIWARWINPAENSTFYVGVGTPPMPRFAALRADALIIGPGLPALSAATKLLLPAEVLSDPVWNITGIGAIFHRSPQDQSTCGHLGAVMANASTVKNGRCDSYEPYGATNSWLILDADGNQLPTSGAMYYAAVFLQNHTSGKVEIALGTWAENFMNASNLTSPTCKRSFPDFSEQKEDQGSCLPVLSCPLANPIPRITCTLSTCPRAVVAKACEDTIASSMMCTMGNDCDCSAVIKTNACGTTIASTMGNTDVNAVCAKTCNATCSATTKETTTTQSMNMVCGGDKCPVAAKAWSAGMMPMHSKMAIKYTCDTELDFIRGMIPHHQGAVDMCDILTMDLACTASGDLDGMVTLCSHVRREQTKEVAGMTAWLGPRAAEAKCAGGESGCGNLTCPSSKAFMAANAEMHKVMVVRLGCMHEVDFVRQMLPHHAGAIEMCNILSRTTQLSDPYLIELCFNITRAQRAELAWMSEWLVNRSQPLSATCQECAHGVPPSQPMAHCEDILPATSFCHQPGWNCTCEGAIFEVPCDKGLQTAKYGYFNPMGMCRRTCGGCPAEREPLLHKPCNETVDSPHDTTGVSASPSISNTTGVSASPSISSTTSVSDSSSVSRAPRNALGAFPLQLWLGIATLAMVVKHTSCSQ</sequence>
<keyword evidence="2" id="KW-0732">Signal</keyword>
<gene>
    <name evidence="4" type="ORF">PGLA2088_LOCUS21331</name>
</gene>
<evidence type="ECO:0000256" key="2">
    <source>
        <dbReference type="SAM" id="SignalP"/>
    </source>
</evidence>
<reference evidence="4" key="1">
    <citation type="submission" date="2021-02" db="EMBL/GenBank/DDBJ databases">
        <authorList>
            <person name="Dougan E. K."/>
            <person name="Rhodes N."/>
            <person name="Thang M."/>
            <person name="Chan C."/>
        </authorList>
    </citation>
    <scope>NUCLEOTIDE SEQUENCE</scope>
</reference>
<dbReference type="InterPro" id="IPR005183">
    <property type="entry name" value="DUF305_CopM-like"/>
</dbReference>
<evidence type="ECO:0000256" key="1">
    <source>
        <dbReference type="SAM" id="MobiDB-lite"/>
    </source>
</evidence>
<accession>A0A813JDE4</accession>
<evidence type="ECO:0000313" key="4">
    <source>
        <dbReference type="EMBL" id="CAE8679383.1"/>
    </source>
</evidence>
<comment type="caution">
    <text evidence="4">The sequence shown here is derived from an EMBL/GenBank/DDBJ whole genome shotgun (WGS) entry which is preliminary data.</text>
</comment>
<dbReference type="InterPro" id="IPR012347">
    <property type="entry name" value="Ferritin-like"/>
</dbReference>
<dbReference type="Pfam" id="PF03713">
    <property type="entry name" value="DUF305"/>
    <property type="match status" value="2"/>
</dbReference>
<dbReference type="AlphaFoldDB" id="A0A813JDE4"/>
<feature type="chain" id="PRO_5032555732" description="DUF305 domain-containing protein" evidence="2">
    <location>
        <begin position="22"/>
        <end position="705"/>
    </location>
</feature>
<dbReference type="PANTHER" id="PTHR36933:SF1">
    <property type="entry name" value="SLL0788 PROTEIN"/>
    <property type="match status" value="1"/>
</dbReference>
<dbReference type="Proteomes" id="UP000626109">
    <property type="component" value="Unassembled WGS sequence"/>
</dbReference>
<evidence type="ECO:0000313" key="5">
    <source>
        <dbReference type="Proteomes" id="UP000626109"/>
    </source>
</evidence>
<feature type="signal peptide" evidence="2">
    <location>
        <begin position="1"/>
        <end position="21"/>
    </location>
</feature>
<dbReference type="Gene3D" id="1.20.1260.10">
    <property type="match status" value="2"/>
</dbReference>
<evidence type="ECO:0000259" key="3">
    <source>
        <dbReference type="Pfam" id="PF03713"/>
    </source>
</evidence>
<proteinExistence type="predicted"/>
<name>A0A813JDE4_POLGL</name>
<feature type="domain" description="DUF305" evidence="3">
    <location>
        <begin position="379"/>
        <end position="473"/>
    </location>
</feature>
<feature type="compositionally biased region" description="Polar residues" evidence="1">
    <location>
        <begin position="638"/>
        <end position="650"/>
    </location>
</feature>
<feature type="domain" description="DUF305" evidence="3">
    <location>
        <begin position="483"/>
        <end position="550"/>
    </location>
</feature>
<feature type="region of interest" description="Disordered" evidence="1">
    <location>
        <begin position="635"/>
        <end position="672"/>
    </location>
</feature>
<dbReference type="EMBL" id="CAJNNW010025762">
    <property type="protein sequence ID" value="CAE8679383.1"/>
    <property type="molecule type" value="Genomic_DNA"/>
</dbReference>
<protein>
    <recommendedName>
        <fullName evidence="3">DUF305 domain-containing protein</fullName>
    </recommendedName>
</protein>
<dbReference type="PANTHER" id="PTHR36933">
    <property type="entry name" value="SLL0788 PROTEIN"/>
    <property type="match status" value="1"/>
</dbReference>